<protein>
    <submittedName>
        <fullName evidence="3">DUF2063 domain-containing protein</fullName>
    </submittedName>
</protein>
<dbReference type="Gene3D" id="3.90.930.50">
    <property type="match status" value="1"/>
</dbReference>
<name>A0ABW3U3X9_9GAMM</name>
<dbReference type="RefSeq" id="WP_230437734.1">
    <property type="nucleotide sequence ID" value="NZ_CP087715.1"/>
</dbReference>
<dbReference type="Gene3D" id="1.10.150.690">
    <property type="entry name" value="DUF2063"/>
    <property type="match status" value="1"/>
</dbReference>
<proteinExistence type="predicted"/>
<dbReference type="EMBL" id="JBHTLR010000004">
    <property type="protein sequence ID" value="MFD1215528.1"/>
    <property type="molecule type" value="Genomic_DNA"/>
</dbReference>
<dbReference type="Pfam" id="PF09836">
    <property type="entry name" value="DUF2063"/>
    <property type="match status" value="1"/>
</dbReference>
<organism evidence="3 4">
    <name type="scientific">Microbulbifer celer</name>
    <dbReference type="NCBI Taxonomy" id="435905"/>
    <lineage>
        <taxon>Bacteria</taxon>
        <taxon>Pseudomonadati</taxon>
        <taxon>Pseudomonadota</taxon>
        <taxon>Gammaproteobacteria</taxon>
        <taxon>Cellvibrionales</taxon>
        <taxon>Microbulbiferaceae</taxon>
        <taxon>Microbulbifer</taxon>
    </lineage>
</organism>
<sequence length="289" mass="32472">MYGDSGCGDSGSSPGTACVKTQQLQSEFTAHLRAPDRVPAPRSVENRRMEIYRDLIYNNIESFIASGFPVIRSLYSGPRWHAMVRDFVSRHASSSPYFLEISEEFLQYLQNERSDSEEAVNDPLFLLELAHYEWVELALDVSTESFPESLTLPAKSEQFLDLCPVVSPLAWSLSYQYPVHRIGPTYQPVDPPHAPTFLVVYRNRADKVAFLEANGVTARLLQLADAQRSNEIGTESNAPGRPSTARELLLQLAQELQHPEPTQLLQSGVNLLQKLMRLEIIAGFRQPVP</sequence>
<gene>
    <name evidence="3" type="ORF">ACFQ2X_02855</name>
</gene>
<evidence type="ECO:0000259" key="1">
    <source>
        <dbReference type="Pfam" id="PF09836"/>
    </source>
</evidence>
<dbReference type="Proteomes" id="UP001597264">
    <property type="component" value="Unassembled WGS sequence"/>
</dbReference>
<feature type="domain" description="Putative DNA-binding" evidence="1">
    <location>
        <begin position="23"/>
        <end position="109"/>
    </location>
</feature>
<dbReference type="Pfam" id="PF22106">
    <property type="entry name" value="NGO1945_C"/>
    <property type="match status" value="1"/>
</dbReference>
<feature type="domain" description="NGO1945-like C-terminal" evidence="2">
    <location>
        <begin position="167"/>
        <end position="275"/>
    </location>
</feature>
<dbReference type="InterPro" id="IPR018640">
    <property type="entry name" value="DUF2063"/>
</dbReference>
<accession>A0ABW3U3X9</accession>
<dbReference type="InterPro" id="IPR044922">
    <property type="entry name" value="DUF2063_N_sf"/>
</dbReference>
<comment type="caution">
    <text evidence="3">The sequence shown here is derived from an EMBL/GenBank/DDBJ whole genome shotgun (WGS) entry which is preliminary data.</text>
</comment>
<evidence type="ECO:0000313" key="3">
    <source>
        <dbReference type="EMBL" id="MFD1215528.1"/>
    </source>
</evidence>
<reference evidence="4" key="1">
    <citation type="journal article" date="2019" name="Int. J. Syst. Evol. Microbiol.">
        <title>The Global Catalogue of Microorganisms (GCM) 10K type strain sequencing project: providing services to taxonomists for standard genome sequencing and annotation.</title>
        <authorList>
            <consortium name="The Broad Institute Genomics Platform"/>
            <consortium name="The Broad Institute Genome Sequencing Center for Infectious Disease"/>
            <person name="Wu L."/>
            <person name="Ma J."/>
        </authorList>
    </citation>
    <scope>NUCLEOTIDE SEQUENCE [LARGE SCALE GENOMIC DNA]</scope>
    <source>
        <strain evidence="4">CCUG 54356</strain>
    </source>
</reference>
<keyword evidence="4" id="KW-1185">Reference proteome</keyword>
<evidence type="ECO:0000313" key="4">
    <source>
        <dbReference type="Proteomes" id="UP001597264"/>
    </source>
</evidence>
<dbReference type="InterPro" id="IPR054098">
    <property type="entry name" value="NGO1945-like_C"/>
</dbReference>
<evidence type="ECO:0000259" key="2">
    <source>
        <dbReference type="Pfam" id="PF22106"/>
    </source>
</evidence>